<feature type="region of interest" description="Disordered" evidence="5">
    <location>
        <begin position="1"/>
        <end position="76"/>
    </location>
</feature>
<evidence type="ECO:0000313" key="7">
    <source>
        <dbReference type="EMBL" id="CAI3981123.1"/>
    </source>
</evidence>
<keyword evidence="10" id="KW-1185">Reference proteome</keyword>
<reference evidence="8" key="2">
    <citation type="submission" date="2024-04" db="EMBL/GenBank/DDBJ databases">
        <authorList>
            <person name="Chen Y."/>
            <person name="Shah S."/>
            <person name="Dougan E. K."/>
            <person name="Thang M."/>
            <person name="Chan C."/>
        </authorList>
    </citation>
    <scope>NUCLEOTIDE SEQUENCE [LARGE SCALE GENOMIC DNA]</scope>
</reference>
<evidence type="ECO:0000256" key="4">
    <source>
        <dbReference type="PROSITE-ProRule" id="PRU00723"/>
    </source>
</evidence>
<dbReference type="SUPFAM" id="SSF90229">
    <property type="entry name" value="CCCH zinc finger"/>
    <property type="match status" value="1"/>
</dbReference>
<accession>A0A9P1FM31</accession>
<evidence type="ECO:0000256" key="1">
    <source>
        <dbReference type="ARBA" id="ARBA00022723"/>
    </source>
</evidence>
<evidence type="ECO:0000313" key="8">
    <source>
        <dbReference type="EMBL" id="CAL1134498.1"/>
    </source>
</evidence>
<dbReference type="EMBL" id="CAMXCT010000613">
    <property type="protein sequence ID" value="CAI3981123.1"/>
    <property type="molecule type" value="Genomic_DNA"/>
</dbReference>
<dbReference type="SMART" id="SM00356">
    <property type="entry name" value="ZnF_C3H1"/>
    <property type="match status" value="1"/>
</dbReference>
<reference evidence="7" key="1">
    <citation type="submission" date="2022-10" db="EMBL/GenBank/DDBJ databases">
        <authorList>
            <person name="Chen Y."/>
            <person name="Dougan E. K."/>
            <person name="Chan C."/>
            <person name="Rhodes N."/>
            <person name="Thang M."/>
        </authorList>
    </citation>
    <scope>NUCLEOTIDE SEQUENCE</scope>
</reference>
<feature type="domain" description="C3H1-type" evidence="6">
    <location>
        <begin position="206"/>
        <end position="234"/>
    </location>
</feature>
<evidence type="ECO:0000256" key="2">
    <source>
        <dbReference type="ARBA" id="ARBA00022771"/>
    </source>
</evidence>
<feature type="compositionally biased region" description="Low complexity" evidence="5">
    <location>
        <begin position="23"/>
        <end position="32"/>
    </location>
</feature>
<name>A0A9P1FM31_9DINO</name>
<dbReference type="Proteomes" id="UP001152797">
    <property type="component" value="Unassembled WGS sequence"/>
</dbReference>
<evidence type="ECO:0000313" key="9">
    <source>
        <dbReference type="EMBL" id="CAL4768435.1"/>
    </source>
</evidence>
<organism evidence="7">
    <name type="scientific">Cladocopium goreaui</name>
    <dbReference type="NCBI Taxonomy" id="2562237"/>
    <lineage>
        <taxon>Eukaryota</taxon>
        <taxon>Sar</taxon>
        <taxon>Alveolata</taxon>
        <taxon>Dinophyceae</taxon>
        <taxon>Suessiales</taxon>
        <taxon>Symbiodiniaceae</taxon>
        <taxon>Cladocopium</taxon>
    </lineage>
</organism>
<dbReference type="GO" id="GO:0008270">
    <property type="term" value="F:zinc ion binding"/>
    <property type="evidence" value="ECO:0007669"/>
    <property type="project" value="UniProtKB-KW"/>
</dbReference>
<keyword evidence="2 4" id="KW-0863">Zinc-finger</keyword>
<feature type="compositionally biased region" description="Acidic residues" evidence="5">
    <location>
        <begin position="309"/>
        <end position="321"/>
    </location>
</feature>
<evidence type="ECO:0000313" key="10">
    <source>
        <dbReference type="Proteomes" id="UP001152797"/>
    </source>
</evidence>
<sequence length="370" mass="40038">MSAPSRSRSRERTPSEKSSLGKVQPIAQAPVAEQEEAVSGLSGTPVGSGLPSAEGRNAEAEHHDSSGRSAPSSADANQERFMVTPPSAAPGSTMPLVPAIPVPARTKVVVTVPVKMKVPPQASLQDVRNKLIAAGIPVESSKGSFHCRGEPEVVDDAVVGDLKDTRLAFFPEPDLQPWQLCAAHRACERLVQQRLGQNWAAARHPFFKTRLCNNWVQQGGCLRGARCVYAHGPGELQRAQVPPGFMPRPPGPSQPGGVKMPPPVKVPEVVFTVDKEEERRRAERAKRFAPRAASFEAKEAPPAQKSEDVSPEEVDIDEVDPEVGFINEEQIAEYLMEMQQQLLNSDDGGFDVDPVQQPDEMCDGKDEAQS</sequence>
<feature type="compositionally biased region" description="Basic and acidic residues" evidence="5">
    <location>
        <begin position="56"/>
        <end position="66"/>
    </location>
</feature>
<keyword evidence="1 4" id="KW-0479">Metal-binding</keyword>
<dbReference type="InterPro" id="IPR036855">
    <property type="entry name" value="Znf_CCCH_sf"/>
</dbReference>
<evidence type="ECO:0000256" key="5">
    <source>
        <dbReference type="SAM" id="MobiDB-lite"/>
    </source>
</evidence>
<keyword evidence="3 4" id="KW-0862">Zinc</keyword>
<protein>
    <submittedName>
        <fullName evidence="9">C3H1-type domain-containing protein</fullName>
    </submittedName>
</protein>
<dbReference type="EMBL" id="CAMXCT030000613">
    <property type="protein sequence ID" value="CAL4768435.1"/>
    <property type="molecule type" value="Genomic_DNA"/>
</dbReference>
<dbReference type="OrthoDB" id="10067217at2759"/>
<proteinExistence type="predicted"/>
<dbReference type="InterPro" id="IPR000571">
    <property type="entry name" value="Znf_CCCH"/>
</dbReference>
<gene>
    <name evidence="7" type="ORF">C1SCF055_LOCUS8943</name>
</gene>
<feature type="zinc finger region" description="C3H1-type" evidence="4">
    <location>
        <begin position="206"/>
        <end position="234"/>
    </location>
</feature>
<dbReference type="Pfam" id="PF00642">
    <property type="entry name" value="zf-CCCH"/>
    <property type="match status" value="1"/>
</dbReference>
<feature type="region of interest" description="Disordered" evidence="5">
    <location>
        <begin position="338"/>
        <end position="370"/>
    </location>
</feature>
<comment type="caution">
    <text evidence="7">The sequence shown here is derived from an EMBL/GenBank/DDBJ whole genome shotgun (WGS) entry which is preliminary data.</text>
</comment>
<feature type="region of interest" description="Disordered" evidence="5">
    <location>
        <begin position="276"/>
        <end position="321"/>
    </location>
</feature>
<evidence type="ECO:0000259" key="6">
    <source>
        <dbReference type="PROSITE" id="PS50103"/>
    </source>
</evidence>
<dbReference type="EMBL" id="CAMXCT020000613">
    <property type="protein sequence ID" value="CAL1134498.1"/>
    <property type="molecule type" value="Genomic_DNA"/>
</dbReference>
<dbReference type="Gene3D" id="4.10.1000.10">
    <property type="entry name" value="Zinc finger, CCCH-type"/>
    <property type="match status" value="1"/>
</dbReference>
<feature type="compositionally biased region" description="Polar residues" evidence="5">
    <location>
        <begin position="67"/>
        <end position="76"/>
    </location>
</feature>
<dbReference type="AlphaFoldDB" id="A0A9P1FM31"/>
<dbReference type="PROSITE" id="PS50103">
    <property type="entry name" value="ZF_C3H1"/>
    <property type="match status" value="1"/>
</dbReference>
<evidence type="ECO:0000256" key="3">
    <source>
        <dbReference type="ARBA" id="ARBA00022833"/>
    </source>
</evidence>